<sequence>MKSADSDHVHGFKGVELCLSVSVCSRDEGLLPASSCTLRNPCDTKASAGCRRAARRHVLLHIEVQRSTGRSSCGVLSSFRAVLISISFAVELSGLHVKPQHCPALPKGPSTDMLSKNE</sequence>
<gene>
    <name evidence="1" type="ORF">MATL_G00172230</name>
</gene>
<evidence type="ECO:0000313" key="2">
    <source>
        <dbReference type="Proteomes" id="UP001046870"/>
    </source>
</evidence>
<organism evidence="1 2">
    <name type="scientific">Megalops atlanticus</name>
    <name type="common">Tarpon</name>
    <name type="synonym">Clupea gigantea</name>
    <dbReference type="NCBI Taxonomy" id="7932"/>
    <lineage>
        <taxon>Eukaryota</taxon>
        <taxon>Metazoa</taxon>
        <taxon>Chordata</taxon>
        <taxon>Craniata</taxon>
        <taxon>Vertebrata</taxon>
        <taxon>Euteleostomi</taxon>
        <taxon>Actinopterygii</taxon>
        <taxon>Neopterygii</taxon>
        <taxon>Teleostei</taxon>
        <taxon>Elopiformes</taxon>
        <taxon>Megalopidae</taxon>
        <taxon>Megalops</taxon>
    </lineage>
</organism>
<proteinExistence type="predicted"/>
<dbReference type="AlphaFoldDB" id="A0A9D3T0T0"/>
<dbReference type="EMBL" id="JAFDVH010000014">
    <property type="protein sequence ID" value="KAG7465064.1"/>
    <property type="molecule type" value="Genomic_DNA"/>
</dbReference>
<evidence type="ECO:0000313" key="1">
    <source>
        <dbReference type="EMBL" id="KAG7465064.1"/>
    </source>
</evidence>
<accession>A0A9D3T0T0</accession>
<reference evidence="1" key="1">
    <citation type="submission" date="2021-01" db="EMBL/GenBank/DDBJ databases">
        <authorList>
            <person name="Zahm M."/>
            <person name="Roques C."/>
            <person name="Cabau C."/>
            <person name="Klopp C."/>
            <person name="Donnadieu C."/>
            <person name="Jouanno E."/>
            <person name="Lampietro C."/>
            <person name="Louis A."/>
            <person name="Herpin A."/>
            <person name="Echchiki A."/>
            <person name="Berthelot C."/>
            <person name="Parey E."/>
            <person name="Roest-Crollius H."/>
            <person name="Braasch I."/>
            <person name="Postlethwait J."/>
            <person name="Bobe J."/>
            <person name="Montfort J."/>
            <person name="Bouchez O."/>
            <person name="Begum T."/>
            <person name="Mejri S."/>
            <person name="Adams A."/>
            <person name="Chen W.-J."/>
            <person name="Guiguen Y."/>
        </authorList>
    </citation>
    <scope>NUCLEOTIDE SEQUENCE</scope>
    <source>
        <strain evidence="1">YG-15Mar2019-1</strain>
        <tissue evidence="1">Brain</tissue>
    </source>
</reference>
<dbReference type="Proteomes" id="UP001046870">
    <property type="component" value="Chromosome 14"/>
</dbReference>
<comment type="caution">
    <text evidence="1">The sequence shown here is derived from an EMBL/GenBank/DDBJ whole genome shotgun (WGS) entry which is preliminary data.</text>
</comment>
<name>A0A9D3T0T0_MEGAT</name>
<protein>
    <submittedName>
        <fullName evidence="1">Uncharacterized protein</fullName>
    </submittedName>
</protein>
<keyword evidence="2" id="KW-1185">Reference proteome</keyword>